<proteinExistence type="predicted"/>
<dbReference type="EMBL" id="BPQB01000096">
    <property type="protein sequence ID" value="GJE98904.1"/>
    <property type="molecule type" value="Genomic_DNA"/>
</dbReference>
<feature type="region of interest" description="Disordered" evidence="1">
    <location>
        <begin position="1"/>
        <end position="66"/>
    </location>
</feature>
<comment type="caution">
    <text evidence="2">The sequence shown here is derived from an EMBL/GenBank/DDBJ whole genome shotgun (WGS) entry which is preliminary data.</text>
</comment>
<organism evidence="2 3">
    <name type="scientific">Phanerochaete sordida</name>
    <dbReference type="NCBI Taxonomy" id="48140"/>
    <lineage>
        <taxon>Eukaryota</taxon>
        <taxon>Fungi</taxon>
        <taxon>Dikarya</taxon>
        <taxon>Basidiomycota</taxon>
        <taxon>Agaricomycotina</taxon>
        <taxon>Agaricomycetes</taxon>
        <taxon>Polyporales</taxon>
        <taxon>Phanerochaetaceae</taxon>
        <taxon>Phanerochaete</taxon>
    </lineage>
</organism>
<name>A0A9P3LLP0_9APHY</name>
<dbReference type="AlphaFoldDB" id="A0A9P3LLP0"/>
<sequence>MDPGLVSPCCRSRGWPRRSVPRPQPNSASTADSMTTFCVHSLPRGPSPRGTLRGRHSPIHAAKVAV</sequence>
<feature type="compositionally biased region" description="Polar residues" evidence="1">
    <location>
        <begin position="25"/>
        <end position="38"/>
    </location>
</feature>
<gene>
    <name evidence="2" type="ORF">PsYK624_151400</name>
</gene>
<protein>
    <submittedName>
        <fullName evidence="2">Uncharacterized protein</fullName>
    </submittedName>
</protein>
<evidence type="ECO:0000313" key="3">
    <source>
        <dbReference type="Proteomes" id="UP000703269"/>
    </source>
</evidence>
<dbReference type="Proteomes" id="UP000703269">
    <property type="component" value="Unassembled WGS sequence"/>
</dbReference>
<reference evidence="2 3" key="1">
    <citation type="submission" date="2021-08" db="EMBL/GenBank/DDBJ databases">
        <title>Draft Genome Sequence of Phanerochaete sordida strain YK-624.</title>
        <authorList>
            <person name="Mori T."/>
            <person name="Dohra H."/>
            <person name="Suzuki T."/>
            <person name="Kawagishi H."/>
            <person name="Hirai H."/>
        </authorList>
    </citation>
    <scope>NUCLEOTIDE SEQUENCE [LARGE SCALE GENOMIC DNA]</scope>
    <source>
        <strain evidence="2 3">YK-624</strain>
    </source>
</reference>
<evidence type="ECO:0000313" key="2">
    <source>
        <dbReference type="EMBL" id="GJE98904.1"/>
    </source>
</evidence>
<evidence type="ECO:0000256" key="1">
    <source>
        <dbReference type="SAM" id="MobiDB-lite"/>
    </source>
</evidence>
<accession>A0A9P3LLP0</accession>
<keyword evidence="3" id="KW-1185">Reference proteome</keyword>